<reference evidence="7 8" key="1">
    <citation type="submission" date="2019-05" db="EMBL/GenBank/DDBJ databases">
        <title>A comparative analysis of the Nautiliaceae.</title>
        <authorList>
            <person name="Grosche A."/>
            <person name="Smedile F."/>
            <person name="Vetriani C."/>
        </authorList>
    </citation>
    <scope>NUCLEOTIDE SEQUENCE [LARGE SCALE GENOMIC DNA]</scope>
    <source>
        <strain evidence="7 8">TB-2</strain>
    </source>
</reference>
<comment type="subcellular location">
    <subcellularLocation>
        <location evidence="1">Cell membrane</location>
        <topology evidence="1">Multi-pass membrane protein</topology>
    </subcellularLocation>
</comment>
<keyword evidence="2" id="KW-1003">Cell membrane</keyword>
<dbReference type="NCBIfam" id="NF008556">
    <property type="entry name" value="PRK11492.1"/>
    <property type="match status" value="1"/>
</dbReference>
<evidence type="ECO:0000256" key="6">
    <source>
        <dbReference type="SAM" id="Phobius"/>
    </source>
</evidence>
<dbReference type="EMBL" id="CP040463">
    <property type="protein sequence ID" value="QCT95207.1"/>
    <property type="molecule type" value="Genomic_DNA"/>
</dbReference>
<keyword evidence="4 6" id="KW-1133">Transmembrane helix</keyword>
<evidence type="ECO:0000256" key="5">
    <source>
        <dbReference type="ARBA" id="ARBA00023136"/>
    </source>
</evidence>
<feature type="transmembrane region" description="Helical" evidence="6">
    <location>
        <begin position="58"/>
        <end position="80"/>
    </location>
</feature>
<organism evidence="7 8">
    <name type="scientific">Caminibacter mediatlanticus TB-2</name>
    <dbReference type="NCBI Taxonomy" id="391592"/>
    <lineage>
        <taxon>Bacteria</taxon>
        <taxon>Pseudomonadati</taxon>
        <taxon>Campylobacterota</taxon>
        <taxon>Epsilonproteobacteria</taxon>
        <taxon>Nautiliales</taxon>
        <taxon>Nautiliaceae</taxon>
        <taxon>Caminibacter</taxon>
    </lineage>
</organism>
<dbReference type="InterPro" id="IPR038730">
    <property type="entry name" value="HyfE-like"/>
</dbReference>
<keyword evidence="8" id="KW-1185">Reference proteome</keyword>
<evidence type="ECO:0000256" key="1">
    <source>
        <dbReference type="ARBA" id="ARBA00004651"/>
    </source>
</evidence>
<dbReference type="RefSeq" id="WP_138323791.1">
    <property type="nucleotide sequence ID" value="NZ_CP040463.1"/>
</dbReference>
<dbReference type="Pfam" id="PF00420">
    <property type="entry name" value="Oxidored_q2"/>
    <property type="match status" value="1"/>
</dbReference>
<keyword evidence="3 6" id="KW-0812">Transmembrane</keyword>
<sequence>MVTLDLVSILSLLMIVTSLAVFGWRNIKQAAYIYVIQTMLLITIFAVLAQKYNAQELMSWAIIGFFLKVILVPYILIKLIRKLNVIIEEEPVEGFFVSPIIAIAFSLATAMMLYPILKEFSLLKEDIPLIASITVFMIGIFGLILRKNIIKQIMAFCLFENGSHLTLALMAYKSPEIVDVGILTDAIFAVIIMSILAMRYYKYFGSLDVTKASNLKG</sequence>
<feature type="transmembrane region" description="Helical" evidence="6">
    <location>
        <begin position="92"/>
        <end position="117"/>
    </location>
</feature>
<evidence type="ECO:0000313" key="8">
    <source>
        <dbReference type="Proteomes" id="UP000306825"/>
    </source>
</evidence>
<feature type="transmembrane region" description="Helical" evidence="6">
    <location>
        <begin position="129"/>
        <end position="146"/>
    </location>
</feature>
<dbReference type="PANTHER" id="PTHR38601:SF1">
    <property type="entry name" value="HYDROGENASE-4 COMPONENT E"/>
    <property type="match status" value="1"/>
</dbReference>
<dbReference type="Gene3D" id="1.10.287.3510">
    <property type="match status" value="1"/>
</dbReference>
<proteinExistence type="predicted"/>
<evidence type="ECO:0000313" key="7">
    <source>
        <dbReference type="EMBL" id="QCT95207.1"/>
    </source>
</evidence>
<dbReference type="Proteomes" id="UP000306825">
    <property type="component" value="Chromosome"/>
</dbReference>
<dbReference type="InterPro" id="IPR039428">
    <property type="entry name" value="NUOK/Mnh_C1-like"/>
</dbReference>
<protein>
    <submittedName>
        <fullName evidence="7">Hydrogenase 4 membrane subunit</fullName>
    </submittedName>
</protein>
<keyword evidence="5 6" id="KW-0472">Membrane</keyword>
<feature type="transmembrane region" description="Helical" evidence="6">
    <location>
        <begin position="31"/>
        <end position="52"/>
    </location>
</feature>
<feature type="transmembrane region" description="Helical" evidence="6">
    <location>
        <begin position="178"/>
        <end position="201"/>
    </location>
</feature>
<name>A0ABX5VA78_9BACT</name>
<feature type="transmembrane region" description="Helical" evidence="6">
    <location>
        <begin position="6"/>
        <end position="24"/>
    </location>
</feature>
<dbReference type="PANTHER" id="PTHR38601">
    <property type="entry name" value="HYDROGENASE-4 COMPONENT E"/>
    <property type="match status" value="1"/>
</dbReference>
<evidence type="ECO:0000256" key="4">
    <source>
        <dbReference type="ARBA" id="ARBA00022989"/>
    </source>
</evidence>
<accession>A0ABX5VA78</accession>
<evidence type="ECO:0000256" key="2">
    <source>
        <dbReference type="ARBA" id="ARBA00022475"/>
    </source>
</evidence>
<gene>
    <name evidence="7" type="primary">hyfE</name>
    <name evidence="7" type="ORF">FE773_08385</name>
</gene>
<evidence type="ECO:0000256" key="3">
    <source>
        <dbReference type="ARBA" id="ARBA00022692"/>
    </source>
</evidence>